<dbReference type="RefSeq" id="WP_070175215.1">
    <property type="nucleotide sequence ID" value="NZ_BMJR01000006.1"/>
</dbReference>
<dbReference type="InterPro" id="IPR001663">
    <property type="entry name" value="Rng_hydr_dOase-A"/>
</dbReference>
<evidence type="ECO:0000256" key="6">
    <source>
        <dbReference type="ARBA" id="ARBA00023014"/>
    </source>
</evidence>
<evidence type="ECO:0000259" key="7">
    <source>
        <dbReference type="PROSITE" id="PS51296"/>
    </source>
</evidence>
<dbReference type="InterPro" id="IPR015879">
    <property type="entry name" value="Ring_hydroxy_dOase_asu_C_dom"/>
</dbReference>
<dbReference type="GO" id="GO:0051537">
    <property type="term" value="F:2 iron, 2 sulfur cluster binding"/>
    <property type="evidence" value="ECO:0007669"/>
    <property type="project" value="UniProtKB-KW"/>
</dbReference>
<evidence type="ECO:0000256" key="3">
    <source>
        <dbReference type="ARBA" id="ARBA00022723"/>
    </source>
</evidence>
<dbReference type="CDD" id="cd03469">
    <property type="entry name" value="Rieske_RO_Alpha_N"/>
    <property type="match status" value="1"/>
</dbReference>
<dbReference type="GO" id="GO:0005506">
    <property type="term" value="F:iron ion binding"/>
    <property type="evidence" value="ECO:0007669"/>
    <property type="project" value="InterPro"/>
</dbReference>
<comment type="cofactor">
    <cofactor evidence="1">
        <name>Fe cation</name>
        <dbReference type="ChEBI" id="CHEBI:24875"/>
    </cofactor>
</comment>
<dbReference type="Gene3D" id="3.90.380.10">
    <property type="entry name" value="Naphthalene 1,2-dioxygenase Alpha Subunit, Chain A, domain 1"/>
    <property type="match status" value="1"/>
</dbReference>
<dbReference type="EMBL" id="MJIC01000009">
    <property type="protein sequence ID" value="OFI35471.1"/>
    <property type="molecule type" value="Genomic_DNA"/>
</dbReference>
<evidence type="ECO:0000256" key="5">
    <source>
        <dbReference type="ARBA" id="ARBA00023004"/>
    </source>
</evidence>
<dbReference type="CDD" id="cd00680">
    <property type="entry name" value="RHO_alpha_C"/>
    <property type="match status" value="1"/>
</dbReference>
<keyword evidence="9" id="KW-1185">Reference proteome</keyword>
<dbReference type="PANTHER" id="PTHR43756">
    <property type="entry name" value="CHOLINE MONOOXYGENASE, CHLOROPLASTIC"/>
    <property type="match status" value="1"/>
</dbReference>
<dbReference type="SUPFAM" id="SSF50022">
    <property type="entry name" value="ISP domain"/>
    <property type="match status" value="1"/>
</dbReference>
<dbReference type="PROSITE" id="PS51296">
    <property type="entry name" value="RIESKE"/>
    <property type="match status" value="1"/>
</dbReference>
<dbReference type="InterPro" id="IPR036922">
    <property type="entry name" value="Rieske_2Fe-2S_sf"/>
</dbReference>
<accession>A0A1E8FHR3</accession>
<protein>
    <recommendedName>
        <fullName evidence="7">Rieske domain-containing protein</fullName>
    </recommendedName>
</protein>
<dbReference type="Pfam" id="PF00355">
    <property type="entry name" value="Rieske"/>
    <property type="match status" value="1"/>
</dbReference>
<evidence type="ECO:0000256" key="2">
    <source>
        <dbReference type="ARBA" id="ARBA00022714"/>
    </source>
</evidence>
<dbReference type="STRING" id="1856405.BFC17_11940"/>
<reference evidence="8 9" key="1">
    <citation type="submission" date="2016-09" db="EMBL/GenBank/DDBJ databases">
        <title>Alteromonas lipolytica, a new species isolated from sea water.</title>
        <authorList>
            <person name="Wu Y.-H."/>
            <person name="Cheng H."/>
            <person name="Xu X.-W."/>
        </authorList>
    </citation>
    <scope>NUCLEOTIDE SEQUENCE [LARGE SCALE GENOMIC DNA]</scope>
    <source>
        <strain evidence="8 9">JW12</strain>
    </source>
</reference>
<dbReference type="GO" id="GO:0016491">
    <property type="term" value="F:oxidoreductase activity"/>
    <property type="evidence" value="ECO:0007669"/>
    <property type="project" value="UniProtKB-KW"/>
</dbReference>
<dbReference type="Gene3D" id="2.102.10.10">
    <property type="entry name" value="Rieske [2Fe-2S] iron-sulphur domain"/>
    <property type="match status" value="1"/>
</dbReference>
<dbReference type="SUPFAM" id="SSF55961">
    <property type="entry name" value="Bet v1-like"/>
    <property type="match status" value="1"/>
</dbReference>
<evidence type="ECO:0000256" key="4">
    <source>
        <dbReference type="ARBA" id="ARBA00023002"/>
    </source>
</evidence>
<dbReference type="AlphaFoldDB" id="A0A1E8FHR3"/>
<gene>
    <name evidence="8" type="ORF">BFC17_11940</name>
</gene>
<sequence length="378" mass="42371">MTTIDVQNIETESVTKHGLPGFVFADDAVYEQEKEKVFAQGWASIGVGQQIEKPGDILPVRMAGVSLIAIRAKDGSIGVFHNVCRHKSAPLVDEPCNKRTLVCPYHKWSFKLDGELMGAPRFYGNENKPISTEDKADKGLIPVRFAVWWDIIFVNVSGDAQPFEEFIQPLDELLSEYPKEGLQRVSSTDYSGEVNWKLAVDNFLDGYHVPFVHSQACSIESALGQEDLFLSDDIVGLRLANGASNKPAKTAKQIPHWPGLAEEKMGTQQWFGIFPNTLFFVDPVWVQTIVVKPTGAAKTDETLSIYVTSEEAASDEYTAERARLSDVLNEVNEQDIELLDKLQHTRTSKVADQGHLVQAWDQVNMSFHQMWLRKMQSK</sequence>
<evidence type="ECO:0000256" key="1">
    <source>
        <dbReference type="ARBA" id="ARBA00001962"/>
    </source>
</evidence>
<dbReference type="OrthoDB" id="9769355at2"/>
<keyword evidence="3" id="KW-0479">Metal-binding</keyword>
<dbReference type="Proteomes" id="UP000176037">
    <property type="component" value="Unassembled WGS sequence"/>
</dbReference>
<keyword evidence="6" id="KW-0411">Iron-sulfur</keyword>
<evidence type="ECO:0000313" key="8">
    <source>
        <dbReference type="EMBL" id="OFI35471.1"/>
    </source>
</evidence>
<feature type="domain" description="Rieske" evidence="7">
    <location>
        <begin position="44"/>
        <end position="154"/>
    </location>
</feature>
<comment type="caution">
    <text evidence="8">The sequence shown here is derived from an EMBL/GenBank/DDBJ whole genome shotgun (WGS) entry which is preliminary data.</text>
</comment>
<name>A0A1E8FHR3_9ALTE</name>
<dbReference type="Pfam" id="PF00848">
    <property type="entry name" value="Ring_hydroxyl_A"/>
    <property type="match status" value="1"/>
</dbReference>
<keyword evidence="5" id="KW-0408">Iron</keyword>
<dbReference type="PRINTS" id="PR00090">
    <property type="entry name" value="RNGDIOXGNASE"/>
</dbReference>
<organism evidence="8 9">
    <name type="scientific">Alteromonas lipolytica</name>
    <dbReference type="NCBI Taxonomy" id="1856405"/>
    <lineage>
        <taxon>Bacteria</taxon>
        <taxon>Pseudomonadati</taxon>
        <taxon>Pseudomonadota</taxon>
        <taxon>Gammaproteobacteria</taxon>
        <taxon>Alteromonadales</taxon>
        <taxon>Alteromonadaceae</taxon>
        <taxon>Alteromonas/Salinimonas group</taxon>
        <taxon>Alteromonas</taxon>
    </lineage>
</organism>
<dbReference type="InterPro" id="IPR017941">
    <property type="entry name" value="Rieske_2Fe-2S"/>
</dbReference>
<keyword evidence="4" id="KW-0560">Oxidoreductase</keyword>
<keyword evidence="2" id="KW-0001">2Fe-2S</keyword>
<proteinExistence type="predicted"/>
<dbReference type="PANTHER" id="PTHR43756:SF5">
    <property type="entry name" value="CHOLINE MONOOXYGENASE, CHLOROPLASTIC"/>
    <property type="match status" value="1"/>
</dbReference>
<evidence type="ECO:0000313" key="9">
    <source>
        <dbReference type="Proteomes" id="UP000176037"/>
    </source>
</evidence>